<dbReference type="InterPro" id="IPR002087">
    <property type="entry name" value="Anti_prolifrtn"/>
</dbReference>
<evidence type="ECO:0000256" key="1">
    <source>
        <dbReference type="ARBA" id="ARBA00007989"/>
    </source>
</evidence>
<reference evidence="5" key="2">
    <citation type="submission" date="2020-10" db="UniProtKB">
        <authorList>
            <consortium name="WormBaseParasite"/>
        </authorList>
    </citation>
    <scope>IDENTIFICATION</scope>
</reference>
<dbReference type="SUPFAM" id="SSF160696">
    <property type="entry name" value="BTG domain-like"/>
    <property type="match status" value="1"/>
</dbReference>
<keyword evidence="4" id="KW-1185">Reference proteome</keyword>
<dbReference type="Proteomes" id="UP000492821">
    <property type="component" value="Unassembled WGS sequence"/>
</dbReference>
<dbReference type="WBParaSite" id="Pan_g23372.t1">
    <property type="protein sequence ID" value="Pan_g23372.t1"/>
    <property type="gene ID" value="Pan_g23372"/>
</dbReference>
<evidence type="ECO:0000256" key="2">
    <source>
        <dbReference type="SAM" id="MobiDB-lite"/>
    </source>
</evidence>
<name>A0A7E4ZXK6_PANRE</name>
<feature type="domain" description="Anti-proliferative protein" evidence="3">
    <location>
        <begin position="1"/>
        <end position="110"/>
    </location>
</feature>
<dbReference type="AlphaFoldDB" id="A0A7E4ZXK6"/>
<dbReference type="Gene3D" id="3.90.640.90">
    <property type="entry name" value="Anti-proliferative protein, N-terminal domain"/>
    <property type="match status" value="1"/>
</dbReference>
<reference evidence="4" key="1">
    <citation type="journal article" date="2013" name="Genetics">
        <title>The draft genome and transcriptome of Panagrellus redivivus are shaped by the harsh demands of a free-living lifestyle.</title>
        <authorList>
            <person name="Srinivasan J."/>
            <person name="Dillman A.R."/>
            <person name="Macchietto M.G."/>
            <person name="Heikkinen L."/>
            <person name="Lakso M."/>
            <person name="Fracchia K.M."/>
            <person name="Antoshechkin I."/>
            <person name="Mortazavi A."/>
            <person name="Wong G."/>
            <person name="Sternberg P.W."/>
        </authorList>
    </citation>
    <scope>NUCLEOTIDE SEQUENCE [LARGE SCALE GENOMIC DNA]</scope>
    <source>
        <strain evidence="4">MT8872</strain>
    </source>
</reference>
<evidence type="ECO:0000259" key="3">
    <source>
        <dbReference type="Pfam" id="PF07742"/>
    </source>
</evidence>
<organism evidence="4 5">
    <name type="scientific">Panagrellus redivivus</name>
    <name type="common">Microworm</name>
    <dbReference type="NCBI Taxonomy" id="6233"/>
    <lineage>
        <taxon>Eukaryota</taxon>
        <taxon>Metazoa</taxon>
        <taxon>Ecdysozoa</taxon>
        <taxon>Nematoda</taxon>
        <taxon>Chromadorea</taxon>
        <taxon>Rhabditida</taxon>
        <taxon>Tylenchina</taxon>
        <taxon>Panagrolaimomorpha</taxon>
        <taxon>Panagrolaimoidea</taxon>
        <taxon>Panagrolaimidae</taxon>
        <taxon>Panagrellus</taxon>
    </lineage>
</organism>
<evidence type="ECO:0000313" key="5">
    <source>
        <dbReference type="WBParaSite" id="Pan_g23372.t1"/>
    </source>
</evidence>
<protein>
    <submittedName>
        <fullName evidence="5">Anti_prolifrtn domain-containing protein</fullName>
    </submittedName>
</protein>
<evidence type="ECO:0000313" key="4">
    <source>
        <dbReference type="Proteomes" id="UP000492821"/>
    </source>
</evidence>
<accession>A0A7E4ZXK6</accession>
<dbReference type="Pfam" id="PF07742">
    <property type="entry name" value="BTG"/>
    <property type="match status" value="1"/>
</dbReference>
<comment type="similarity">
    <text evidence="1">Belongs to the BTG family.</text>
</comment>
<feature type="region of interest" description="Disordered" evidence="2">
    <location>
        <begin position="256"/>
        <end position="308"/>
    </location>
</feature>
<sequence>MYTEIKEVCNFLVRYLRYRIPCQTLKDYLEHLANMLIVTMEPTWNTLDERRQCRINVLHWFANGTTSEVFYKAARQSGMNPDYMKVLLPEKLIFAISPGLVTYQSTDDPRPRPIWEGEVTEDLDYDPSPLCTKVIYEPPCVTISKTRGGNVLYGKPLVMEDFSEAPAFLTDPMMPEAHFVMLLTKVPRNSYDYEYLKDYEGKIFKVERYVAPRQVPEYGLIPVSQFHNTRFGSFRTNIASPPRILDVEEDTRSLAAINENPSPPPTPHHQPQVDMHPLPPWTEKSSPSSSAHSSTEEPPTASKPSLDLGPLMEVPIKVLQQILNSEQKRVLRLLNYPCD</sequence>
<dbReference type="InterPro" id="IPR036054">
    <property type="entry name" value="BTG-like_sf"/>
</dbReference>
<feature type="compositionally biased region" description="Low complexity" evidence="2">
    <location>
        <begin position="282"/>
        <end position="300"/>
    </location>
</feature>
<proteinExistence type="inferred from homology"/>